<evidence type="ECO:0000313" key="2">
    <source>
        <dbReference type="Proteomes" id="UP000300879"/>
    </source>
</evidence>
<organism evidence="1 2">
    <name type="scientific">Paenibacillus algicola</name>
    <dbReference type="NCBI Taxonomy" id="2565926"/>
    <lineage>
        <taxon>Bacteria</taxon>
        <taxon>Bacillati</taxon>
        <taxon>Bacillota</taxon>
        <taxon>Bacilli</taxon>
        <taxon>Bacillales</taxon>
        <taxon>Paenibacillaceae</taxon>
        <taxon>Paenibacillus</taxon>
    </lineage>
</organism>
<dbReference type="AlphaFoldDB" id="A0A4P8XL79"/>
<name>A0A4P8XL79_9BACL</name>
<dbReference type="InterPro" id="IPR029063">
    <property type="entry name" value="SAM-dependent_MTases_sf"/>
</dbReference>
<reference evidence="1 2" key="1">
    <citation type="submission" date="2019-05" db="EMBL/GenBank/DDBJ databases">
        <authorList>
            <person name="Chen C."/>
        </authorList>
    </citation>
    <scope>NUCLEOTIDE SEQUENCE [LARGE SCALE GENOMIC DNA]</scope>
    <source>
        <strain evidence="1 2">HB172198</strain>
    </source>
</reference>
<dbReference type="EMBL" id="CP040396">
    <property type="protein sequence ID" value="QCT02410.1"/>
    <property type="molecule type" value="Genomic_DNA"/>
</dbReference>
<dbReference type="OrthoDB" id="9805585at2"/>
<evidence type="ECO:0000313" key="1">
    <source>
        <dbReference type="EMBL" id="QCT02410.1"/>
    </source>
</evidence>
<sequence length="161" mass="18206">MTFSEQWLLAKTFLQTPLQIGSITPSSTHLAKVMTAAAPWPQISSVAELRAHLEHHFPQLPVYEDALELQQTIRREGLPHVDCVISGLPFFNFTESLRSSLLDGIHKSLAPGGYFIAFQYSLQMKKILESKFELISIRLAPFNVPPAFVYVCRKKESVHLQ</sequence>
<keyword evidence="2" id="KW-1185">Reference proteome</keyword>
<accession>A0A4P8XL79</accession>
<keyword evidence="1" id="KW-0489">Methyltransferase</keyword>
<gene>
    <name evidence="1" type="ORF">E6C60_1695</name>
</gene>
<dbReference type="GO" id="GO:0008168">
    <property type="term" value="F:methyltransferase activity"/>
    <property type="evidence" value="ECO:0007669"/>
    <property type="project" value="UniProtKB-KW"/>
</dbReference>
<protein>
    <submittedName>
        <fullName evidence="1">Phospholipid N-methyltransferase</fullName>
    </submittedName>
</protein>
<dbReference type="Proteomes" id="UP000300879">
    <property type="component" value="Chromosome"/>
</dbReference>
<proteinExistence type="predicted"/>
<dbReference type="SUPFAM" id="SSF53335">
    <property type="entry name" value="S-adenosyl-L-methionine-dependent methyltransferases"/>
    <property type="match status" value="1"/>
</dbReference>
<dbReference type="KEGG" id="palo:E6C60_1695"/>
<dbReference type="GO" id="GO:0032259">
    <property type="term" value="P:methylation"/>
    <property type="evidence" value="ECO:0007669"/>
    <property type="project" value="UniProtKB-KW"/>
</dbReference>
<keyword evidence="1" id="KW-0808">Transferase</keyword>
<dbReference type="RefSeq" id="WP_138225441.1">
    <property type="nucleotide sequence ID" value="NZ_CP040396.1"/>
</dbReference>